<dbReference type="InterPro" id="IPR024949">
    <property type="entry name" value="Bet_v_I_allergen"/>
</dbReference>
<dbReference type="InterPro" id="IPR050279">
    <property type="entry name" value="Plant_def-hormone_signal"/>
</dbReference>
<dbReference type="Proteomes" id="UP000594638">
    <property type="component" value="Unassembled WGS sequence"/>
</dbReference>
<dbReference type="PANTHER" id="PTHR31213">
    <property type="entry name" value="OS08G0374000 PROTEIN-RELATED"/>
    <property type="match status" value="1"/>
</dbReference>
<dbReference type="OrthoDB" id="1879545at2759"/>
<dbReference type="GO" id="GO:0009738">
    <property type="term" value="P:abscisic acid-activated signaling pathway"/>
    <property type="evidence" value="ECO:0007669"/>
    <property type="project" value="InterPro"/>
</dbReference>
<evidence type="ECO:0000313" key="1">
    <source>
        <dbReference type="EMBL" id="CAA2992080.1"/>
    </source>
</evidence>
<dbReference type="SUPFAM" id="SSF55961">
    <property type="entry name" value="Bet v1-like"/>
    <property type="match status" value="1"/>
</dbReference>
<gene>
    <name evidence="1" type="ORF">OLEA9_A106649</name>
</gene>
<dbReference type="Gene3D" id="3.30.530.20">
    <property type="match status" value="1"/>
</dbReference>
<dbReference type="GO" id="GO:0038023">
    <property type="term" value="F:signaling receptor activity"/>
    <property type="evidence" value="ECO:0007669"/>
    <property type="project" value="InterPro"/>
</dbReference>
<dbReference type="GO" id="GO:0004864">
    <property type="term" value="F:protein phosphatase inhibitor activity"/>
    <property type="evidence" value="ECO:0007669"/>
    <property type="project" value="InterPro"/>
</dbReference>
<evidence type="ECO:0000313" key="2">
    <source>
        <dbReference type="Proteomes" id="UP000594638"/>
    </source>
</evidence>
<reference evidence="1 2" key="1">
    <citation type="submission" date="2019-12" db="EMBL/GenBank/DDBJ databases">
        <authorList>
            <person name="Alioto T."/>
            <person name="Alioto T."/>
            <person name="Gomez Garrido J."/>
        </authorList>
    </citation>
    <scope>NUCLEOTIDE SEQUENCE [LARGE SCALE GENOMIC DNA]</scope>
</reference>
<dbReference type="Gramene" id="OE9A106649T1">
    <property type="protein sequence ID" value="OE9A106649C1"/>
    <property type="gene ID" value="OE9A106649"/>
</dbReference>
<dbReference type="AlphaFoldDB" id="A0A8S0SJP4"/>
<dbReference type="GO" id="GO:0010427">
    <property type="term" value="F:abscisic acid binding"/>
    <property type="evidence" value="ECO:0007669"/>
    <property type="project" value="InterPro"/>
</dbReference>
<sequence>MYPQVVLCKESIHIEISNYSPSSLYTELHRDNGCYHFTDEHTSSITPSRIFKASIVDSHNLIPELVTQATESIEFVQGNEGAGSIKQINFAKGGGFGLVKYHID</sequence>
<dbReference type="PRINTS" id="PR00634">
    <property type="entry name" value="BETALLERGEN"/>
</dbReference>
<keyword evidence="2" id="KW-1185">Reference proteome</keyword>
<dbReference type="EMBL" id="CACTIH010005430">
    <property type="protein sequence ID" value="CAA2992080.1"/>
    <property type="molecule type" value="Genomic_DNA"/>
</dbReference>
<dbReference type="GO" id="GO:0005737">
    <property type="term" value="C:cytoplasm"/>
    <property type="evidence" value="ECO:0007669"/>
    <property type="project" value="TreeGrafter"/>
</dbReference>
<proteinExistence type="predicted"/>
<dbReference type="GO" id="GO:0005634">
    <property type="term" value="C:nucleus"/>
    <property type="evidence" value="ECO:0007669"/>
    <property type="project" value="TreeGrafter"/>
</dbReference>
<dbReference type="InterPro" id="IPR023393">
    <property type="entry name" value="START-like_dom_sf"/>
</dbReference>
<organism evidence="1 2">
    <name type="scientific">Olea europaea subsp. europaea</name>
    <dbReference type="NCBI Taxonomy" id="158383"/>
    <lineage>
        <taxon>Eukaryota</taxon>
        <taxon>Viridiplantae</taxon>
        <taxon>Streptophyta</taxon>
        <taxon>Embryophyta</taxon>
        <taxon>Tracheophyta</taxon>
        <taxon>Spermatophyta</taxon>
        <taxon>Magnoliopsida</taxon>
        <taxon>eudicotyledons</taxon>
        <taxon>Gunneridae</taxon>
        <taxon>Pentapetalae</taxon>
        <taxon>asterids</taxon>
        <taxon>lamiids</taxon>
        <taxon>Lamiales</taxon>
        <taxon>Oleaceae</taxon>
        <taxon>Oleeae</taxon>
        <taxon>Olea</taxon>
    </lineage>
</organism>
<accession>A0A8S0SJP4</accession>
<name>A0A8S0SJP4_OLEEU</name>
<comment type="caution">
    <text evidence="1">The sequence shown here is derived from an EMBL/GenBank/DDBJ whole genome shotgun (WGS) entry which is preliminary data.</text>
</comment>
<protein>
    <submittedName>
        <fullName evidence="1">Major allergen Pru ar 1-like</fullName>
    </submittedName>
</protein>
<dbReference type="PANTHER" id="PTHR31213:SF70">
    <property type="entry name" value="MAJOR ALLERGEN PRU AR 1-LIKE"/>
    <property type="match status" value="1"/>
</dbReference>